<protein>
    <submittedName>
        <fullName evidence="1">Uncharacterized protein</fullName>
    </submittedName>
</protein>
<evidence type="ECO:0000313" key="1">
    <source>
        <dbReference type="EMBL" id="UST82799.1"/>
    </source>
</evidence>
<dbReference type="EMBL" id="CP099599">
    <property type="protein sequence ID" value="UST82799.1"/>
    <property type="molecule type" value="Genomic_DNA"/>
</dbReference>
<proteinExistence type="predicted"/>
<keyword evidence="2" id="KW-1185">Reference proteome</keyword>
<accession>A0ABY5C9M6</accession>
<name>A0ABY5C9M6_9PSED</name>
<reference evidence="1" key="1">
    <citation type="submission" date="2022-06" db="EMBL/GenBank/DDBJ databases">
        <title>Investigating genetic diversity within the most abundant and prevalent non-pathogenic leaf-associated bacterial species interacting with Arabidopsis thaliana in natural habitats.</title>
        <authorList>
            <person name="Ramirez-Sanchez D."/>
            <person name="Gibelin-Viala C."/>
            <person name="Mayjonade B."/>
            <person name="Duflos R."/>
            <person name="Belmonte E."/>
            <person name="Pailler V."/>
            <person name="Bartoli C."/>
            <person name="Carrere S."/>
            <person name="Vailleau F."/>
            <person name="Roux F."/>
        </authorList>
    </citation>
    <scope>NUCLEOTIDE SEQUENCE</scope>
    <source>
        <strain evidence="1">OTU6ESPEB1</strain>
    </source>
</reference>
<dbReference type="Proteomes" id="UP001056851">
    <property type="component" value="Chromosome"/>
</dbReference>
<evidence type="ECO:0000313" key="2">
    <source>
        <dbReference type="Proteomes" id="UP001056851"/>
    </source>
</evidence>
<gene>
    <name evidence="1" type="ORF">NF677_14720</name>
</gene>
<sequence>MIAVLWAQAEVNLNCLFAALLNTTPDNAKKRLKTYRNAANIANAARELAEEHLKDEELKSITETLARLDKTRQKRNRIQHDIWAKKNDNSEMLFTIHSNEYFEFTTKLLALTEPTHPTSFEKIMDLADAFSNKTCTGYSIKDLTDIEQELSLLGDLLMKAMLYRLSQRLKDRIGAGSEWK</sequence>
<dbReference type="RefSeq" id="WP_252884332.1">
    <property type="nucleotide sequence ID" value="NZ_CP099599.1"/>
</dbReference>
<organism evidence="1 2">
    <name type="scientific">Pseudomonas siliginis</name>
    <dbReference type="NCBI Taxonomy" id="2842346"/>
    <lineage>
        <taxon>Bacteria</taxon>
        <taxon>Pseudomonadati</taxon>
        <taxon>Pseudomonadota</taxon>
        <taxon>Gammaproteobacteria</taxon>
        <taxon>Pseudomonadales</taxon>
        <taxon>Pseudomonadaceae</taxon>
        <taxon>Pseudomonas</taxon>
    </lineage>
</organism>